<dbReference type="EMBL" id="AP022562">
    <property type="protein sequence ID" value="BBX11786.1"/>
    <property type="molecule type" value="Genomic_DNA"/>
</dbReference>
<reference evidence="1 2" key="1">
    <citation type="journal article" date="2019" name="Emerg. Microbes Infect.">
        <title>Comprehensive subspecies identification of 175 nontuberculous mycobacteria species based on 7547 genomic profiles.</title>
        <authorList>
            <person name="Matsumoto Y."/>
            <person name="Kinjo T."/>
            <person name="Motooka D."/>
            <person name="Nabeya D."/>
            <person name="Jung N."/>
            <person name="Uechi K."/>
            <person name="Horii T."/>
            <person name="Iida T."/>
            <person name="Fujita J."/>
            <person name="Nakamura S."/>
        </authorList>
    </citation>
    <scope>NUCLEOTIDE SEQUENCE [LARGE SCALE GENOMIC DNA]</scope>
    <source>
        <strain evidence="1 2">JCM 6391</strain>
    </source>
</reference>
<keyword evidence="2" id="KW-1185">Reference proteome</keyword>
<evidence type="ECO:0000313" key="2">
    <source>
        <dbReference type="Proteomes" id="UP000466997"/>
    </source>
</evidence>
<organism evidence="1 2">
    <name type="scientific">Mycobacterium novum</name>
    <dbReference type="NCBI Taxonomy" id="2492438"/>
    <lineage>
        <taxon>Bacteria</taxon>
        <taxon>Bacillati</taxon>
        <taxon>Actinomycetota</taxon>
        <taxon>Actinomycetes</taxon>
        <taxon>Mycobacteriales</taxon>
        <taxon>Mycobacteriaceae</taxon>
        <taxon>Mycobacterium</taxon>
    </lineage>
</organism>
<evidence type="ECO:0000313" key="1">
    <source>
        <dbReference type="EMBL" id="BBX11786.1"/>
    </source>
</evidence>
<sequence length="339" mass="36726">MTAAAGEGASSAREEILLSGLIDWVALDRIHGYVAQENPGEVLSVIQEKTLGLIRSLTSDGLFVIGDLQGNGGSFAGWGIPLNEAIQRIRDVYVNQFDDRQAWGWSCWLSLTEDGERVAEELSRTSAFATPPPTAEEIRSEQQRLMTAPSLIGVVSGYVSGLTAIDPDSAPAWLTQLHLPPEWQLAQLGNGSGARPTRVALRGPHADGGWDGSETLTLFSFTGCPPADVVYDNSDCTLRELRIPLGDAASSLDPPLTQTLGTAAEPEVIAVRSSGSFVYCRSWMWAQYNTYIACSEGTGQSRMLQQCLFSRNKDELADDLTYLAETVHDAFVAAVRTWK</sequence>
<proteinExistence type="predicted"/>
<dbReference type="KEGG" id="mnm:MNVM_08670"/>
<accession>A0A7I7JIP3</accession>
<dbReference type="Proteomes" id="UP000466997">
    <property type="component" value="Chromosome"/>
</dbReference>
<dbReference type="RefSeq" id="WP_158019443.1">
    <property type="nucleotide sequence ID" value="NZ_AP022562.1"/>
</dbReference>
<name>A0A7I7JIP3_9MYCO</name>
<gene>
    <name evidence="1" type="ORF">MNVM_08670</name>
</gene>
<dbReference type="AlphaFoldDB" id="A0A7I7JIP3"/>
<protein>
    <submittedName>
        <fullName evidence="1">Uncharacterized protein</fullName>
    </submittedName>
</protein>